<evidence type="ECO:0000313" key="13">
    <source>
        <dbReference type="Proteomes" id="UP001344447"/>
    </source>
</evidence>
<evidence type="ECO:0000256" key="2">
    <source>
        <dbReference type="ARBA" id="ARBA00006850"/>
    </source>
</evidence>
<dbReference type="PROSITE" id="PS52002">
    <property type="entry name" value="SM"/>
    <property type="match status" value="1"/>
</dbReference>
<evidence type="ECO:0000256" key="5">
    <source>
        <dbReference type="ARBA" id="ARBA00022884"/>
    </source>
</evidence>
<evidence type="ECO:0000256" key="8">
    <source>
        <dbReference type="ARBA" id="ARBA00023274"/>
    </source>
</evidence>
<dbReference type="Pfam" id="PF01423">
    <property type="entry name" value="LSM"/>
    <property type="match status" value="1"/>
</dbReference>
<dbReference type="EMBL" id="JAVFKY010000002">
    <property type="protein sequence ID" value="KAK5580017.1"/>
    <property type="molecule type" value="Genomic_DNA"/>
</dbReference>
<dbReference type="Proteomes" id="UP001344447">
    <property type="component" value="Unassembled WGS sequence"/>
</dbReference>
<evidence type="ECO:0000256" key="1">
    <source>
        <dbReference type="ARBA" id="ARBA00004123"/>
    </source>
</evidence>
<dbReference type="GO" id="GO:0003723">
    <property type="term" value="F:RNA binding"/>
    <property type="evidence" value="ECO:0007669"/>
    <property type="project" value="UniProtKB-KW"/>
</dbReference>
<evidence type="ECO:0000256" key="7">
    <source>
        <dbReference type="ARBA" id="ARBA00023242"/>
    </source>
</evidence>
<feature type="compositionally biased region" description="Basic and acidic residues" evidence="10">
    <location>
        <begin position="110"/>
        <end position="122"/>
    </location>
</feature>
<dbReference type="FunFam" id="2.30.30.100:FF:000002">
    <property type="entry name" value="Small nuclear ribonucleoprotein Sm D3"/>
    <property type="match status" value="1"/>
</dbReference>
<keyword evidence="7 9" id="KW-0539">Nucleus</keyword>
<gene>
    <name evidence="9" type="primary">LSM4</name>
    <name evidence="12" type="ORF">RB653_000029</name>
</gene>
<dbReference type="AlphaFoldDB" id="A0AAN7U1M0"/>
<dbReference type="InterPro" id="IPR047575">
    <property type="entry name" value="Sm"/>
</dbReference>
<comment type="similarity">
    <text evidence="2 9">Belongs to the snRNP Sm proteins family.</text>
</comment>
<dbReference type="CDD" id="cd01723">
    <property type="entry name" value="LSm4"/>
    <property type="match status" value="1"/>
</dbReference>
<sequence length="173" mass="18742">MLPLSLLRTGQGHQIMVELKNGETYNGLLVNCDNWMNINLKNVIRTSKDSDKFWKIQSCYIRGNTIKYISVPDEIIDLVAEEEQTLRTTYQQRGDSNRGRGRGEGFGGRGRGDASGRGRGDNSFRGGRGGGNSGDSSSASRGRGEYRGSSRGGRGDFRGSSRGGRGANNNSTA</sequence>
<proteinExistence type="inferred from homology"/>
<accession>A0AAN7U1M0</accession>
<dbReference type="InterPro" id="IPR027141">
    <property type="entry name" value="LSm4/Sm_D1/D3"/>
</dbReference>
<comment type="subcellular location">
    <subcellularLocation>
        <location evidence="1 9">Nucleus</location>
    </subcellularLocation>
</comment>
<keyword evidence="4 9" id="KW-0747">Spliceosome</keyword>
<evidence type="ECO:0000256" key="6">
    <source>
        <dbReference type="ARBA" id="ARBA00023187"/>
    </source>
</evidence>
<dbReference type="SUPFAM" id="SSF50182">
    <property type="entry name" value="Sm-like ribonucleoproteins"/>
    <property type="match status" value="1"/>
</dbReference>
<reference evidence="12 13" key="1">
    <citation type="submission" date="2023-11" db="EMBL/GenBank/DDBJ databases">
        <title>Dfirmibasis_genome.</title>
        <authorList>
            <person name="Edelbroek B."/>
            <person name="Kjellin J."/>
            <person name="Jerlstrom-Hultqvist J."/>
            <person name="Soderbom F."/>
        </authorList>
    </citation>
    <scope>NUCLEOTIDE SEQUENCE [LARGE SCALE GENOMIC DNA]</scope>
    <source>
        <strain evidence="12 13">TNS-C-14</strain>
    </source>
</reference>
<evidence type="ECO:0000259" key="11">
    <source>
        <dbReference type="PROSITE" id="PS52002"/>
    </source>
</evidence>
<comment type="caution">
    <text evidence="12">The sequence shown here is derived from an EMBL/GenBank/DDBJ whole genome shotgun (WGS) entry which is preliminary data.</text>
</comment>
<dbReference type="InterPro" id="IPR010920">
    <property type="entry name" value="LSM_dom_sf"/>
</dbReference>
<protein>
    <recommendedName>
        <fullName evidence="9">U6 snRNA-associated Sm-like protein LSm4</fullName>
    </recommendedName>
</protein>
<keyword evidence="6 9" id="KW-0508">mRNA splicing</keyword>
<feature type="domain" description="Sm" evidence="11">
    <location>
        <begin position="2"/>
        <end position="75"/>
    </location>
</feature>
<keyword evidence="8 9" id="KW-0687">Ribonucleoprotein</keyword>
<dbReference type="Gene3D" id="2.30.30.100">
    <property type="match status" value="1"/>
</dbReference>
<dbReference type="SMART" id="SM00651">
    <property type="entry name" value="Sm"/>
    <property type="match status" value="1"/>
</dbReference>
<dbReference type="InterPro" id="IPR034101">
    <property type="entry name" value="Lsm4"/>
</dbReference>
<dbReference type="GO" id="GO:0005681">
    <property type="term" value="C:spliceosomal complex"/>
    <property type="evidence" value="ECO:0007669"/>
    <property type="project" value="UniProtKB-UniRule"/>
</dbReference>
<dbReference type="InterPro" id="IPR001163">
    <property type="entry name" value="Sm_dom_euk/arc"/>
</dbReference>
<dbReference type="GO" id="GO:0000956">
    <property type="term" value="P:nuclear-transcribed mRNA catabolic process"/>
    <property type="evidence" value="ECO:0007669"/>
    <property type="project" value="UniProtKB-UniRule"/>
</dbReference>
<evidence type="ECO:0000256" key="3">
    <source>
        <dbReference type="ARBA" id="ARBA00022664"/>
    </source>
</evidence>
<name>A0AAN7U1M0_9MYCE</name>
<evidence type="ECO:0000313" key="12">
    <source>
        <dbReference type="EMBL" id="KAK5580017.1"/>
    </source>
</evidence>
<evidence type="ECO:0000256" key="9">
    <source>
        <dbReference type="RuleBase" id="RU365049"/>
    </source>
</evidence>
<keyword evidence="3 9" id="KW-0507">mRNA processing</keyword>
<organism evidence="12 13">
    <name type="scientific">Dictyostelium firmibasis</name>
    <dbReference type="NCBI Taxonomy" id="79012"/>
    <lineage>
        <taxon>Eukaryota</taxon>
        <taxon>Amoebozoa</taxon>
        <taxon>Evosea</taxon>
        <taxon>Eumycetozoa</taxon>
        <taxon>Dictyostelia</taxon>
        <taxon>Dictyosteliales</taxon>
        <taxon>Dictyosteliaceae</taxon>
        <taxon>Dictyostelium</taxon>
    </lineage>
</organism>
<evidence type="ECO:0000256" key="10">
    <source>
        <dbReference type="SAM" id="MobiDB-lite"/>
    </source>
</evidence>
<comment type="function">
    <text evidence="9">Binds specifically to the 3'-terminal U-tract of U6 snRNA.</text>
</comment>
<dbReference type="GO" id="GO:0000398">
    <property type="term" value="P:mRNA splicing, via spliceosome"/>
    <property type="evidence" value="ECO:0007669"/>
    <property type="project" value="InterPro"/>
</dbReference>
<evidence type="ECO:0000256" key="4">
    <source>
        <dbReference type="ARBA" id="ARBA00022728"/>
    </source>
</evidence>
<keyword evidence="13" id="KW-1185">Reference proteome</keyword>
<keyword evidence="5 9" id="KW-0694">RNA-binding</keyword>
<feature type="compositionally biased region" description="Basic and acidic residues" evidence="10">
    <location>
        <begin position="142"/>
        <end position="159"/>
    </location>
</feature>
<feature type="region of interest" description="Disordered" evidence="10">
    <location>
        <begin position="87"/>
        <end position="173"/>
    </location>
</feature>
<dbReference type="PANTHER" id="PTHR23338">
    <property type="entry name" value="SMALL NUCLEAR RIBONUCLEOPROTEIN SM"/>
    <property type="match status" value="1"/>
</dbReference>
<comment type="subunit">
    <text evidence="9">LSm subunits form a heteromer with a doughnut shape.</text>
</comment>